<evidence type="ECO:0000313" key="3">
    <source>
        <dbReference type="EMBL" id="GAI22351.1"/>
    </source>
</evidence>
<dbReference type="EMBL" id="BARV01019996">
    <property type="protein sequence ID" value="GAI22351.1"/>
    <property type="molecule type" value="Genomic_DNA"/>
</dbReference>
<accession>X1MWD5</accession>
<gene>
    <name evidence="3" type="ORF">S06H3_33492</name>
</gene>
<feature type="domain" description="Bacterial repeat" evidence="2">
    <location>
        <begin position="166"/>
        <end position="237"/>
    </location>
</feature>
<name>X1MWD5_9ZZZZ</name>
<evidence type="ECO:0000256" key="1">
    <source>
        <dbReference type="SAM" id="Phobius"/>
    </source>
</evidence>
<dbReference type="AlphaFoldDB" id="X1MWD5"/>
<comment type="caution">
    <text evidence="3">The sequence shown here is derived from an EMBL/GenBank/DDBJ whole genome shotgun (WGS) entry which is preliminary data.</text>
</comment>
<keyword evidence="1" id="KW-0472">Membrane</keyword>
<dbReference type="Pfam" id="PF18998">
    <property type="entry name" value="Flg_new_2"/>
    <property type="match status" value="3"/>
</dbReference>
<sequence>TLHAVFVAIPPPEHTLAISSTTGGTTDPAPGFYRYPEGTVVTVTAIPDAGYLFDHWELNGATRTENPIDVLMDSDHTLYTVFVAIPPPQDTLTISSTTGGTTDPAPGARLYPVGTVVGVTAIPDAGYLFDHWVLDGTARTENPINVLIGRDHTLHAVFVAIPPPEYTLTISATAGGTTYPAPGSYLHLEGSVAMVIAYPEKGYLFDHWLIDGVTRETENPISLLMDKDHTLHAVFVEAPPVPPPKINMLALGLGVAGMVGIAYYATKK</sequence>
<feature type="domain" description="Bacterial repeat" evidence="2">
    <location>
        <begin position="91"/>
        <end position="161"/>
    </location>
</feature>
<reference evidence="3" key="1">
    <citation type="journal article" date="2014" name="Front. Microbiol.">
        <title>High frequency of phylogenetically diverse reductive dehalogenase-homologous genes in deep subseafloor sedimentary metagenomes.</title>
        <authorList>
            <person name="Kawai M."/>
            <person name="Futagami T."/>
            <person name="Toyoda A."/>
            <person name="Takaki Y."/>
            <person name="Nishi S."/>
            <person name="Hori S."/>
            <person name="Arai W."/>
            <person name="Tsubouchi T."/>
            <person name="Morono Y."/>
            <person name="Uchiyama I."/>
            <person name="Ito T."/>
            <person name="Fujiyama A."/>
            <person name="Inagaki F."/>
            <person name="Takami H."/>
        </authorList>
    </citation>
    <scope>NUCLEOTIDE SEQUENCE</scope>
    <source>
        <strain evidence="3">Expedition CK06-06</strain>
    </source>
</reference>
<feature type="transmembrane region" description="Helical" evidence="1">
    <location>
        <begin position="246"/>
        <end position="265"/>
    </location>
</feature>
<keyword evidence="1" id="KW-1133">Transmembrane helix</keyword>
<keyword evidence="1" id="KW-0812">Transmembrane</keyword>
<protein>
    <recommendedName>
        <fullName evidence="2">Bacterial repeat domain-containing protein</fullName>
    </recommendedName>
</protein>
<feature type="non-terminal residue" evidence="3">
    <location>
        <position position="1"/>
    </location>
</feature>
<dbReference type="InterPro" id="IPR044060">
    <property type="entry name" value="Bacterial_rp_domain"/>
</dbReference>
<feature type="domain" description="Bacterial repeat" evidence="2">
    <location>
        <begin position="15"/>
        <end position="85"/>
    </location>
</feature>
<proteinExistence type="predicted"/>
<evidence type="ECO:0000259" key="2">
    <source>
        <dbReference type="Pfam" id="PF18998"/>
    </source>
</evidence>
<organism evidence="3">
    <name type="scientific">marine sediment metagenome</name>
    <dbReference type="NCBI Taxonomy" id="412755"/>
    <lineage>
        <taxon>unclassified sequences</taxon>
        <taxon>metagenomes</taxon>
        <taxon>ecological metagenomes</taxon>
    </lineage>
</organism>